<dbReference type="EMBL" id="WBSZ01001217">
    <property type="protein sequence ID" value="KAB2504613.1"/>
    <property type="molecule type" value="Genomic_DNA"/>
</dbReference>
<evidence type="ECO:0008006" key="4">
    <source>
        <dbReference type="Google" id="ProtNLM"/>
    </source>
</evidence>
<dbReference type="Gene3D" id="3.30.160.40">
    <property type="entry name" value="Porphobilinogen deaminase, C-terminal domain"/>
    <property type="match status" value="1"/>
</dbReference>
<accession>A0A6L3XTP4</accession>
<organism evidence="2 3">
    <name type="scientific">Enterobacter hormaechei</name>
    <dbReference type="NCBI Taxonomy" id="158836"/>
    <lineage>
        <taxon>Bacteria</taxon>
        <taxon>Pseudomonadati</taxon>
        <taxon>Pseudomonadota</taxon>
        <taxon>Gammaproteobacteria</taxon>
        <taxon>Enterobacterales</taxon>
        <taxon>Enterobacteriaceae</taxon>
        <taxon>Enterobacter</taxon>
        <taxon>Enterobacter cloacae complex</taxon>
    </lineage>
</organism>
<comment type="caution">
    <text evidence="2">The sequence shown here is derived from an EMBL/GenBank/DDBJ whole genome shotgun (WGS) entry which is preliminary data.</text>
</comment>
<evidence type="ECO:0000313" key="2">
    <source>
        <dbReference type="EMBL" id="KAB2504613.1"/>
    </source>
</evidence>
<feature type="compositionally biased region" description="Basic and acidic residues" evidence="1">
    <location>
        <begin position="24"/>
        <end position="33"/>
    </location>
</feature>
<proteinExistence type="predicted"/>
<dbReference type="GO" id="GO:0004418">
    <property type="term" value="F:hydroxymethylbilane synthase activity"/>
    <property type="evidence" value="ECO:0007669"/>
    <property type="project" value="InterPro"/>
</dbReference>
<feature type="non-terminal residue" evidence="2">
    <location>
        <position position="1"/>
    </location>
</feature>
<dbReference type="AlphaFoldDB" id="A0A6L3XTP4"/>
<feature type="region of interest" description="Disordered" evidence="1">
    <location>
        <begin position="1"/>
        <end position="34"/>
    </location>
</feature>
<evidence type="ECO:0000313" key="3">
    <source>
        <dbReference type="Proteomes" id="UP000476281"/>
    </source>
</evidence>
<dbReference type="InterPro" id="IPR036803">
    <property type="entry name" value="Porphobilinogen_deaminase_C_sf"/>
</dbReference>
<protein>
    <recommendedName>
        <fullName evidence="4">Hydroxymethylbilane synthase</fullName>
    </recommendedName>
</protein>
<name>A0A6L3XTP4_9ENTR</name>
<dbReference type="SUPFAM" id="SSF54782">
    <property type="entry name" value="Porphobilinogen deaminase (hydroxymethylbilane synthase), C-terminal domain"/>
    <property type="match status" value="1"/>
</dbReference>
<sequence length="64" mass="6784">GRTQSAENSRPPAPVRADGSQMVRGERRGKPQDAEALGVSLAEELLNNGAREILAEVYNGEPPA</sequence>
<reference evidence="2 3" key="1">
    <citation type="submission" date="2019-09" db="EMBL/GenBank/DDBJ databases">
        <title>Reversal of blaTEM antimicrobial resistance by CRISPR-Cas9 in clinical E. coli and other Enterobacteriaceae strains.</title>
        <authorList>
            <person name="Tagliaferri T."/>
            <person name="Guimaraes N."/>
            <person name="Pereira M."/>
            <person name="Felicori L."/>
            <person name="Horz H.-P."/>
            <person name="Santos S."/>
            <person name="Mendes T."/>
        </authorList>
    </citation>
    <scope>NUCLEOTIDE SEQUENCE [LARGE SCALE GENOMIC DNA]</scope>
    <source>
        <strain evidence="2 3">E2_blaTEM_MG</strain>
    </source>
</reference>
<dbReference type="Proteomes" id="UP000476281">
    <property type="component" value="Unassembled WGS sequence"/>
</dbReference>
<gene>
    <name evidence="2" type="ORF">F9C29_24350</name>
</gene>
<dbReference type="GO" id="GO:0033014">
    <property type="term" value="P:tetrapyrrole biosynthetic process"/>
    <property type="evidence" value="ECO:0007669"/>
    <property type="project" value="InterPro"/>
</dbReference>
<evidence type="ECO:0000256" key="1">
    <source>
        <dbReference type="SAM" id="MobiDB-lite"/>
    </source>
</evidence>